<sequence>MQEHPITTSILHKGLGSLLLLLAIAIQCALLTLYGDLPLSITLVDSLLSIALFAVAGYYLWYVQCTLHIMQARVAFAVLVQIACIAGCSILLQIFGLEDWEEFSITIPFRFLFGLMAWIILSQWYASRERKSEAEPIVRQMEEKTAPPPATVPEEILDRISVKDGTRIHIIPIKEIFYLQACGDYVTLFTTSGQHVKEQTMKYFERSLPSPEFVRIHRSYIVNTEQILRVELFGKETYQVRLKDGTYLRASSAGYKLLKERLSL</sequence>
<organism evidence="3 4">
    <name type="scientific">Parabacteroides distasonis</name>
    <dbReference type="NCBI Taxonomy" id="823"/>
    <lineage>
        <taxon>Bacteria</taxon>
        <taxon>Pseudomonadati</taxon>
        <taxon>Bacteroidota</taxon>
        <taxon>Bacteroidia</taxon>
        <taxon>Bacteroidales</taxon>
        <taxon>Tannerellaceae</taxon>
        <taxon>Parabacteroides</taxon>
    </lineage>
</organism>
<dbReference type="EMBL" id="CYXP01000002">
    <property type="protein sequence ID" value="CUN01073.1"/>
    <property type="molecule type" value="Genomic_DNA"/>
</dbReference>
<feature type="transmembrane region" description="Helical" evidence="1">
    <location>
        <begin position="41"/>
        <end position="62"/>
    </location>
</feature>
<feature type="domain" description="HTH LytTR-type" evidence="2">
    <location>
        <begin position="160"/>
        <end position="264"/>
    </location>
</feature>
<protein>
    <submittedName>
        <fullName evidence="3">Sensory transduction protein lytR</fullName>
    </submittedName>
</protein>
<feature type="transmembrane region" description="Helical" evidence="1">
    <location>
        <begin position="74"/>
        <end position="95"/>
    </location>
</feature>
<name>A0A173TE08_PARDI</name>
<reference evidence="3 4" key="1">
    <citation type="submission" date="2015-09" db="EMBL/GenBank/DDBJ databases">
        <authorList>
            <consortium name="Pathogen Informatics"/>
        </authorList>
    </citation>
    <scope>NUCLEOTIDE SEQUENCE [LARGE SCALE GENOMIC DNA]</scope>
    <source>
        <strain evidence="3 4">2789STDY5608872</strain>
    </source>
</reference>
<dbReference type="Pfam" id="PF04397">
    <property type="entry name" value="LytTR"/>
    <property type="match status" value="1"/>
</dbReference>
<dbReference type="PANTHER" id="PTHR37299">
    <property type="entry name" value="TRANSCRIPTIONAL REGULATOR-RELATED"/>
    <property type="match status" value="1"/>
</dbReference>
<gene>
    <name evidence="3" type="primary">lytR_1</name>
    <name evidence="3" type="ORF">ERS852429_01569</name>
</gene>
<dbReference type="InterPro" id="IPR046947">
    <property type="entry name" value="LytR-like"/>
</dbReference>
<dbReference type="GO" id="GO:0000156">
    <property type="term" value="F:phosphorelay response regulator activity"/>
    <property type="evidence" value="ECO:0007669"/>
    <property type="project" value="InterPro"/>
</dbReference>
<feature type="transmembrane region" description="Helical" evidence="1">
    <location>
        <begin position="107"/>
        <end position="126"/>
    </location>
</feature>
<proteinExistence type="predicted"/>
<evidence type="ECO:0000313" key="3">
    <source>
        <dbReference type="EMBL" id="CUN01073.1"/>
    </source>
</evidence>
<dbReference type="GO" id="GO:0003677">
    <property type="term" value="F:DNA binding"/>
    <property type="evidence" value="ECO:0007669"/>
    <property type="project" value="InterPro"/>
</dbReference>
<keyword evidence="1" id="KW-0472">Membrane</keyword>
<dbReference type="PROSITE" id="PS50930">
    <property type="entry name" value="HTH_LYTTR"/>
    <property type="match status" value="1"/>
</dbReference>
<feature type="transmembrane region" description="Helical" evidence="1">
    <location>
        <begin position="15"/>
        <end position="35"/>
    </location>
</feature>
<dbReference type="InterPro" id="IPR007492">
    <property type="entry name" value="LytTR_DNA-bd_dom"/>
</dbReference>
<dbReference type="RefSeq" id="WP_057319169.1">
    <property type="nucleotide sequence ID" value="NZ_CYXP01000002.1"/>
</dbReference>
<evidence type="ECO:0000259" key="2">
    <source>
        <dbReference type="PROSITE" id="PS50930"/>
    </source>
</evidence>
<accession>A0A173TE08</accession>
<keyword evidence="1" id="KW-1133">Transmembrane helix</keyword>
<dbReference type="SMART" id="SM00850">
    <property type="entry name" value="LytTR"/>
    <property type="match status" value="1"/>
</dbReference>
<evidence type="ECO:0000256" key="1">
    <source>
        <dbReference type="SAM" id="Phobius"/>
    </source>
</evidence>
<dbReference type="Gene3D" id="2.40.50.1020">
    <property type="entry name" value="LytTr DNA-binding domain"/>
    <property type="match status" value="1"/>
</dbReference>
<dbReference type="AlphaFoldDB" id="A0A173TE08"/>
<keyword evidence="1" id="KW-0812">Transmembrane</keyword>
<evidence type="ECO:0000313" key="4">
    <source>
        <dbReference type="Proteomes" id="UP000095591"/>
    </source>
</evidence>
<dbReference type="PANTHER" id="PTHR37299:SF1">
    <property type="entry name" value="STAGE 0 SPORULATION PROTEIN A HOMOLOG"/>
    <property type="match status" value="1"/>
</dbReference>
<dbReference type="Proteomes" id="UP000095591">
    <property type="component" value="Unassembled WGS sequence"/>
</dbReference>